<gene>
    <name evidence="2" type="ORF">Llan_1218</name>
</gene>
<accession>A0A0W0VQ78</accession>
<protein>
    <recommendedName>
        <fullName evidence="4">Transmembrane protein</fullName>
    </recommendedName>
</protein>
<dbReference type="STRING" id="45067.Llan_1218"/>
<keyword evidence="1" id="KW-0812">Transmembrane</keyword>
<dbReference type="OrthoDB" id="5644717at2"/>
<feature type="transmembrane region" description="Helical" evidence="1">
    <location>
        <begin position="76"/>
        <end position="100"/>
    </location>
</feature>
<feature type="transmembrane region" description="Helical" evidence="1">
    <location>
        <begin position="47"/>
        <end position="69"/>
    </location>
</feature>
<comment type="caution">
    <text evidence="2">The sequence shown here is derived from an EMBL/GenBank/DDBJ whole genome shotgun (WGS) entry which is preliminary data.</text>
</comment>
<evidence type="ECO:0008006" key="4">
    <source>
        <dbReference type="Google" id="ProtNLM"/>
    </source>
</evidence>
<evidence type="ECO:0000313" key="2">
    <source>
        <dbReference type="EMBL" id="KTD22277.1"/>
    </source>
</evidence>
<name>A0A0W0VQ78_9GAMM</name>
<evidence type="ECO:0000313" key="3">
    <source>
        <dbReference type="Proteomes" id="UP000054869"/>
    </source>
</evidence>
<dbReference type="AlphaFoldDB" id="A0A0W0VQ78"/>
<feature type="transmembrane region" description="Helical" evidence="1">
    <location>
        <begin position="7"/>
        <end position="27"/>
    </location>
</feature>
<dbReference type="eggNOG" id="ENOG5032UU8">
    <property type="taxonomic scope" value="Bacteria"/>
</dbReference>
<dbReference type="EMBL" id="LNYI01000027">
    <property type="protein sequence ID" value="KTD22277.1"/>
    <property type="molecule type" value="Genomic_DNA"/>
</dbReference>
<organism evidence="2 3">
    <name type="scientific">Legionella lansingensis</name>
    <dbReference type="NCBI Taxonomy" id="45067"/>
    <lineage>
        <taxon>Bacteria</taxon>
        <taxon>Pseudomonadati</taxon>
        <taxon>Pseudomonadota</taxon>
        <taxon>Gammaproteobacteria</taxon>
        <taxon>Legionellales</taxon>
        <taxon>Legionellaceae</taxon>
        <taxon>Legionella</taxon>
    </lineage>
</organism>
<keyword evidence="1" id="KW-0472">Membrane</keyword>
<proteinExistence type="predicted"/>
<sequence>MCTAKCILNGIIAGIVAGIVFAIFLFMGGMTETLGAMIGMPTKLGGLIVHVAVSIIAGIVFALILGWLIHSWIAAIIWGLLFGVAMWIVGPMTLLPYMAAGIPLFSKWTMAGIQANIPPLVGHLIYGLVLGVVFYALNKRQKGSV</sequence>
<dbReference type="RefSeq" id="WP_028373635.1">
    <property type="nucleotide sequence ID" value="NZ_CAAAJD010000020.1"/>
</dbReference>
<keyword evidence="1" id="KW-1133">Transmembrane helix</keyword>
<dbReference type="PATRIC" id="fig|45067.4.peg.1277"/>
<reference evidence="2 3" key="1">
    <citation type="submission" date="2015-11" db="EMBL/GenBank/DDBJ databases">
        <title>Genomic analysis of 38 Legionella species identifies large and diverse effector repertoires.</title>
        <authorList>
            <person name="Burstein D."/>
            <person name="Amaro F."/>
            <person name="Zusman T."/>
            <person name="Lifshitz Z."/>
            <person name="Cohen O."/>
            <person name="Gilbert J.A."/>
            <person name="Pupko T."/>
            <person name="Shuman H.A."/>
            <person name="Segal G."/>
        </authorList>
    </citation>
    <scope>NUCLEOTIDE SEQUENCE [LARGE SCALE GENOMIC DNA]</scope>
    <source>
        <strain evidence="2 3">ATCC 49751</strain>
    </source>
</reference>
<dbReference type="Proteomes" id="UP000054869">
    <property type="component" value="Unassembled WGS sequence"/>
</dbReference>
<keyword evidence="3" id="KW-1185">Reference proteome</keyword>
<feature type="transmembrane region" description="Helical" evidence="1">
    <location>
        <begin position="120"/>
        <end position="137"/>
    </location>
</feature>
<evidence type="ECO:0000256" key="1">
    <source>
        <dbReference type="SAM" id="Phobius"/>
    </source>
</evidence>